<dbReference type="AlphaFoldDB" id="A0A8J5PVJ8"/>
<evidence type="ECO:0000313" key="2">
    <source>
        <dbReference type="Proteomes" id="UP000693942"/>
    </source>
</evidence>
<accession>A0A8J5PVJ8</accession>
<dbReference type="PANTHER" id="PTHR21310">
    <property type="entry name" value="AMINOGLYCOSIDE PHOSPHOTRANSFERASE-RELATED-RELATED"/>
    <property type="match status" value="1"/>
</dbReference>
<name>A0A8J5PVJ8_FUSOX</name>
<evidence type="ECO:0008006" key="3">
    <source>
        <dbReference type="Google" id="ProtNLM"/>
    </source>
</evidence>
<dbReference type="EMBL" id="JAELUR010000003">
    <property type="protein sequence ID" value="KAG7435023.1"/>
    <property type="molecule type" value="Genomic_DNA"/>
</dbReference>
<dbReference type="Proteomes" id="UP000693942">
    <property type="component" value="Unassembled WGS sequence"/>
</dbReference>
<dbReference type="InterPro" id="IPR011009">
    <property type="entry name" value="Kinase-like_dom_sf"/>
</dbReference>
<reference evidence="1" key="1">
    <citation type="submission" date="2021-04" db="EMBL/GenBank/DDBJ databases">
        <title>First draft genome resource for Brassicaceae pathogens Fusarium oxysporum f. sp. raphani and Fusarium oxysporum f. sp. rapae.</title>
        <authorList>
            <person name="Asai S."/>
        </authorList>
    </citation>
    <scope>NUCLEOTIDE SEQUENCE</scope>
    <source>
        <strain evidence="1">Tf1262</strain>
    </source>
</reference>
<dbReference type="SUPFAM" id="SSF56112">
    <property type="entry name" value="Protein kinase-like (PK-like)"/>
    <property type="match status" value="1"/>
</dbReference>
<evidence type="ECO:0000313" key="1">
    <source>
        <dbReference type="EMBL" id="KAG7435023.1"/>
    </source>
</evidence>
<dbReference type="Gene3D" id="3.30.200.20">
    <property type="entry name" value="Phosphorylase Kinase, domain 1"/>
    <property type="match status" value="1"/>
</dbReference>
<organism evidence="1 2">
    <name type="scientific">Fusarium oxysporum f. sp. raphani</name>
    <dbReference type="NCBI Taxonomy" id="96318"/>
    <lineage>
        <taxon>Eukaryota</taxon>
        <taxon>Fungi</taxon>
        <taxon>Dikarya</taxon>
        <taxon>Ascomycota</taxon>
        <taxon>Pezizomycotina</taxon>
        <taxon>Sordariomycetes</taxon>
        <taxon>Hypocreomycetidae</taxon>
        <taxon>Hypocreales</taxon>
        <taxon>Nectriaceae</taxon>
        <taxon>Fusarium</taxon>
        <taxon>Fusarium oxysporum species complex</taxon>
    </lineage>
</organism>
<proteinExistence type="predicted"/>
<dbReference type="InterPro" id="IPR051678">
    <property type="entry name" value="AGP_Transferase"/>
</dbReference>
<comment type="caution">
    <text evidence="1">The sequence shown here is derived from an EMBL/GenBank/DDBJ whole genome shotgun (WGS) entry which is preliminary data.</text>
</comment>
<sequence length="455" mass="52369">MAPYDFIAQQDIRDDRLAFARKLIDATDAIVLFIDEELGWNGTAKHVEFFKGSFNFSLRVKRGESGEHVVIRFPVPGNIYGPWRDEKVKNEVMAMKFIREHTSIPVPIVRHWGVTEKSPQQLGPFIIMDFIEGDDLSDLLQQPTENEEDAIVLDPNIDDEKLDFIYDQIAGFMLELSRLSFSRIGAISQDATSGQWAVNGRPLTYDMNEVVTLGDYPADQFATMSSFDRASDFFLGRAQSFQTHLEAQRNVAGDDEDLAWKQYVARHCYAELISTHGIESDEGPFRLFCDDLRPTNMLVNPETLQITAVLDLEFTNAMPAQFANDLPWWLLLKQPAVWVSDGKLQEFLDLFAPRKEQFLRAMKRAEARSPPVTGEIALSDRMRDSWESGRFWFNMASRCSFDVDEIYWATLHKEGLSEMMSERTTPTKKVAFLKRKKDQFDAYRMEKESDERFAK</sequence>
<gene>
    <name evidence="1" type="ORF">Forpi1262_v005405</name>
</gene>
<protein>
    <recommendedName>
        <fullName evidence="3">Aminoglycoside phosphotransferase domain-containing protein</fullName>
    </recommendedName>
</protein>
<dbReference type="PANTHER" id="PTHR21310:SF37">
    <property type="entry name" value="AMINOGLYCOSIDE PHOSPHOTRANSFERASE DOMAIN-CONTAINING PROTEIN"/>
    <property type="match status" value="1"/>
</dbReference>
<dbReference type="Gene3D" id="3.90.1200.10">
    <property type="match status" value="1"/>
</dbReference>